<feature type="chain" id="PRO_5006847675" description="Secretion system C-terminal sorting domain-containing protein" evidence="1">
    <location>
        <begin position="51"/>
        <end position="161"/>
    </location>
</feature>
<keyword evidence="3" id="KW-1185">Reference proteome</keyword>
<evidence type="ECO:0000313" key="3">
    <source>
        <dbReference type="Proteomes" id="UP000059542"/>
    </source>
</evidence>
<dbReference type="AlphaFoldDB" id="A0A0U4CB36"/>
<sequence length="161" mass="17327">MKTSFNTPAAQFFAPATATSRSFALAKGIRPALLGLLALAGTGMASPALAQGSQPVTVTQPDGESLRVRIYNSTKKPAVLGVVQLENSRWILRETHKEPAYGTLLKFNNLPSGKYAVLLRVDRDRYRYNVQVDTKAPGATTIAVRESTSHRVENGLATASL</sequence>
<dbReference type="RefSeq" id="WP_068192596.1">
    <property type="nucleotide sequence ID" value="NZ_CP013909.1"/>
</dbReference>
<protein>
    <recommendedName>
        <fullName evidence="4">Secretion system C-terminal sorting domain-containing protein</fullName>
    </recommendedName>
</protein>
<dbReference type="KEGG" id="hyg:AUC43_10025"/>
<reference evidence="2 3" key="1">
    <citation type="submission" date="2015-12" db="EMBL/GenBank/DDBJ databases">
        <authorList>
            <person name="Shamseldin A."/>
            <person name="Moawad H."/>
            <person name="Abd El-Rahim W.M."/>
            <person name="Sadowsky M.J."/>
        </authorList>
    </citation>
    <scope>NUCLEOTIDE SEQUENCE [LARGE SCALE GENOMIC DNA]</scope>
    <source>
        <strain evidence="2 3">DG5B</strain>
    </source>
</reference>
<evidence type="ECO:0000313" key="2">
    <source>
        <dbReference type="EMBL" id="ALW85401.1"/>
    </source>
</evidence>
<evidence type="ECO:0008006" key="4">
    <source>
        <dbReference type="Google" id="ProtNLM"/>
    </source>
</evidence>
<name>A0A0U4CB36_9BACT</name>
<accession>A0A0U4CB36</accession>
<gene>
    <name evidence="2" type="ORF">AUC43_10025</name>
</gene>
<keyword evidence="1" id="KW-0732">Signal</keyword>
<dbReference type="EMBL" id="CP013909">
    <property type="protein sequence ID" value="ALW85401.1"/>
    <property type="molecule type" value="Genomic_DNA"/>
</dbReference>
<evidence type="ECO:0000256" key="1">
    <source>
        <dbReference type="SAM" id="SignalP"/>
    </source>
</evidence>
<dbReference type="Proteomes" id="UP000059542">
    <property type="component" value="Chromosome"/>
</dbReference>
<dbReference type="OrthoDB" id="886772at2"/>
<proteinExistence type="predicted"/>
<organism evidence="2 3">
    <name type="scientific">Hymenobacter sedentarius</name>
    <dbReference type="NCBI Taxonomy" id="1411621"/>
    <lineage>
        <taxon>Bacteria</taxon>
        <taxon>Pseudomonadati</taxon>
        <taxon>Bacteroidota</taxon>
        <taxon>Cytophagia</taxon>
        <taxon>Cytophagales</taxon>
        <taxon>Hymenobacteraceae</taxon>
        <taxon>Hymenobacter</taxon>
    </lineage>
</organism>
<feature type="signal peptide" evidence="1">
    <location>
        <begin position="1"/>
        <end position="50"/>
    </location>
</feature>